<evidence type="ECO:0000313" key="2">
    <source>
        <dbReference type="EMBL" id="CEA16593.1"/>
    </source>
</evidence>
<organism evidence="2 3">
    <name type="scientific">Fermentimonas caenicola</name>
    <dbReference type="NCBI Taxonomy" id="1562970"/>
    <lineage>
        <taxon>Bacteria</taxon>
        <taxon>Pseudomonadati</taxon>
        <taxon>Bacteroidota</taxon>
        <taxon>Bacteroidia</taxon>
        <taxon>Bacteroidales</taxon>
        <taxon>Dysgonomonadaceae</taxon>
        <taxon>Fermentimonas</taxon>
    </lineage>
</organism>
<dbReference type="EMBL" id="LN515532">
    <property type="protein sequence ID" value="CEA16593.1"/>
    <property type="molecule type" value="Genomic_DNA"/>
</dbReference>
<proteinExistence type="predicted"/>
<dbReference type="Proteomes" id="UP000032417">
    <property type="component" value="Chromosome 1"/>
</dbReference>
<accession>A0A098C2G1</accession>
<protein>
    <submittedName>
        <fullName evidence="2">Uncharacterized protein</fullName>
    </submittedName>
</protein>
<dbReference type="Gene3D" id="2.40.50.100">
    <property type="match status" value="1"/>
</dbReference>
<sequence length="309" mass="34421">MYRKIAFFLSVLILASCGSKQENSETEATSINPVNVVGVGKIVPQGGVIELAAPAAGIVMEINAKPGEKVSRGDLILTLYNSDEELALKEADSRIRTQEMSIESAKITIDQERIAYSDLTRQLNDAKELLSAGATTGENVRRLQSEFDQKTERLKILENDYNLKKSQLNEIRVQRASKANELDKTLFRAPLDGTLLDITPREGEAVSMHQQYGRLSPDKPLVVIVEIDELFADRLDIGQTCYINLHGDSELAATGKINRISPDLKKKSLFSDSGTDLEDRRIREIEVSLDEINKTLFIESKVECRVQLN</sequence>
<gene>
    <name evidence="2" type="ORF">ING2E5B_1855</name>
</gene>
<dbReference type="Gene3D" id="1.10.287.470">
    <property type="entry name" value="Helix hairpin bin"/>
    <property type="match status" value="1"/>
</dbReference>
<dbReference type="GO" id="GO:0015562">
    <property type="term" value="F:efflux transmembrane transporter activity"/>
    <property type="evidence" value="ECO:0007669"/>
    <property type="project" value="TreeGrafter"/>
</dbReference>
<dbReference type="PANTHER" id="PTHR30469:SF15">
    <property type="entry name" value="HLYD FAMILY OF SECRETION PROTEINS"/>
    <property type="match status" value="1"/>
</dbReference>
<name>A0A098C2G1_9BACT</name>
<evidence type="ECO:0000313" key="3">
    <source>
        <dbReference type="Proteomes" id="UP000032417"/>
    </source>
</evidence>
<dbReference type="GO" id="GO:1990281">
    <property type="term" value="C:efflux pump complex"/>
    <property type="evidence" value="ECO:0007669"/>
    <property type="project" value="TreeGrafter"/>
</dbReference>
<dbReference type="SUPFAM" id="SSF111369">
    <property type="entry name" value="HlyD-like secretion proteins"/>
    <property type="match status" value="1"/>
</dbReference>
<dbReference type="AlphaFoldDB" id="A0A098C2G1"/>
<dbReference type="KEGG" id="pbt:ING2E5B_1855"/>
<dbReference type="OrthoDB" id="9801814at2"/>
<reference evidence="2 3" key="1">
    <citation type="submission" date="2014-08" db="EMBL/GenBank/DDBJ databases">
        <authorList>
            <person name="Wibberg D."/>
        </authorList>
    </citation>
    <scope>NUCLEOTIDE SEQUENCE [LARGE SCALE GENOMIC DNA]</scope>
    <source>
        <strain evidence="3">ING2-E5B</strain>
    </source>
</reference>
<dbReference type="STRING" id="1562970.ING2E5B_1855"/>
<evidence type="ECO:0000256" key="1">
    <source>
        <dbReference type="SAM" id="Coils"/>
    </source>
</evidence>
<keyword evidence="1" id="KW-0175">Coiled coil</keyword>
<dbReference type="HOGENOM" id="CLU_828761_0_0_10"/>
<feature type="coiled-coil region" evidence="1">
    <location>
        <begin position="109"/>
        <end position="174"/>
    </location>
</feature>
<keyword evidence="3" id="KW-1185">Reference proteome</keyword>
<dbReference type="PROSITE" id="PS51257">
    <property type="entry name" value="PROKAR_LIPOPROTEIN"/>
    <property type="match status" value="1"/>
</dbReference>
<dbReference type="PANTHER" id="PTHR30469">
    <property type="entry name" value="MULTIDRUG RESISTANCE PROTEIN MDTA"/>
    <property type="match status" value="1"/>
</dbReference>